<dbReference type="PANTHER" id="PTHR36511">
    <property type="entry name" value="MERR FAMILY BACTERIAL REGULATORY PROTEIN"/>
    <property type="match status" value="1"/>
</dbReference>
<comment type="caution">
    <text evidence="5">The sequence shown here is derived from an EMBL/GenBank/DDBJ whole genome shotgun (WGS) entry which is preliminary data.</text>
</comment>
<evidence type="ECO:0000256" key="1">
    <source>
        <dbReference type="ARBA" id="ARBA00023015"/>
    </source>
</evidence>
<dbReference type="Pfam" id="PF01381">
    <property type="entry name" value="HTH_3"/>
    <property type="match status" value="1"/>
</dbReference>
<dbReference type="InterPro" id="IPR052359">
    <property type="entry name" value="HTH-type_reg/antitoxin"/>
</dbReference>
<organism evidence="5 6">
    <name type="scientific">Enterovirga rhinocerotis</name>
    <dbReference type="NCBI Taxonomy" id="1339210"/>
    <lineage>
        <taxon>Bacteria</taxon>
        <taxon>Pseudomonadati</taxon>
        <taxon>Pseudomonadota</taxon>
        <taxon>Alphaproteobacteria</taxon>
        <taxon>Hyphomicrobiales</taxon>
        <taxon>Methylobacteriaceae</taxon>
        <taxon>Enterovirga</taxon>
    </lineage>
</organism>
<dbReference type="Proteomes" id="UP000295122">
    <property type="component" value="Unassembled WGS sequence"/>
</dbReference>
<evidence type="ECO:0000256" key="3">
    <source>
        <dbReference type="ARBA" id="ARBA00023163"/>
    </source>
</evidence>
<sequence>MTSAFDDIMEGLAQAARHAAGEEVPGLVVHVPAKLDVAAIREKTNLSQPAFARSIGVQTATLRQWEQGRRDPTGPARVLLALVDKRPGIVGEVLGAPAAKRRA</sequence>
<reference evidence="5 6" key="1">
    <citation type="submission" date="2019-03" db="EMBL/GenBank/DDBJ databases">
        <title>Genomic Encyclopedia of Type Strains, Phase IV (KMG-IV): sequencing the most valuable type-strain genomes for metagenomic binning, comparative biology and taxonomic classification.</title>
        <authorList>
            <person name="Goeker M."/>
        </authorList>
    </citation>
    <scope>NUCLEOTIDE SEQUENCE [LARGE SCALE GENOMIC DNA]</scope>
    <source>
        <strain evidence="5 6">DSM 25903</strain>
    </source>
</reference>
<keyword evidence="6" id="KW-1185">Reference proteome</keyword>
<dbReference type="InterPro" id="IPR001387">
    <property type="entry name" value="Cro/C1-type_HTH"/>
</dbReference>
<proteinExistence type="predicted"/>
<evidence type="ECO:0000313" key="5">
    <source>
        <dbReference type="EMBL" id="TDR87971.1"/>
    </source>
</evidence>
<evidence type="ECO:0000256" key="2">
    <source>
        <dbReference type="ARBA" id="ARBA00023125"/>
    </source>
</evidence>
<dbReference type="EMBL" id="SNZR01000015">
    <property type="protein sequence ID" value="TDR87971.1"/>
    <property type="molecule type" value="Genomic_DNA"/>
</dbReference>
<feature type="domain" description="HTH cro/C1-type" evidence="4">
    <location>
        <begin position="37"/>
        <end position="73"/>
    </location>
</feature>
<dbReference type="CDD" id="cd00093">
    <property type="entry name" value="HTH_XRE"/>
    <property type="match status" value="1"/>
</dbReference>
<dbReference type="SUPFAM" id="SSF47413">
    <property type="entry name" value="lambda repressor-like DNA-binding domains"/>
    <property type="match status" value="1"/>
</dbReference>
<dbReference type="GO" id="GO:0003677">
    <property type="term" value="F:DNA binding"/>
    <property type="evidence" value="ECO:0007669"/>
    <property type="project" value="UniProtKB-KW"/>
</dbReference>
<keyword evidence="2" id="KW-0238">DNA-binding</keyword>
<keyword evidence="1" id="KW-0805">Transcription regulation</keyword>
<name>A0A4R7BRF7_9HYPH</name>
<dbReference type="AlphaFoldDB" id="A0A4R7BRF7"/>
<keyword evidence="3" id="KW-0804">Transcription</keyword>
<dbReference type="OrthoDB" id="461984at2"/>
<protein>
    <submittedName>
        <fullName evidence="5">Putative transcriptional regulator</fullName>
    </submittedName>
</protein>
<evidence type="ECO:0000313" key="6">
    <source>
        <dbReference type="Proteomes" id="UP000295122"/>
    </source>
</evidence>
<evidence type="ECO:0000259" key="4">
    <source>
        <dbReference type="PROSITE" id="PS50943"/>
    </source>
</evidence>
<gene>
    <name evidence="5" type="ORF">EV668_3835</name>
</gene>
<dbReference type="PANTHER" id="PTHR36511:SF4">
    <property type="entry name" value="ANTITOXIN MQSA"/>
    <property type="match status" value="1"/>
</dbReference>
<accession>A0A4R7BRF7</accession>
<dbReference type="RefSeq" id="WP_133773059.1">
    <property type="nucleotide sequence ID" value="NZ_SNZR01000015.1"/>
</dbReference>
<dbReference type="Gene3D" id="1.10.260.40">
    <property type="entry name" value="lambda repressor-like DNA-binding domains"/>
    <property type="match status" value="1"/>
</dbReference>
<dbReference type="PROSITE" id="PS50943">
    <property type="entry name" value="HTH_CROC1"/>
    <property type="match status" value="1"/>
</dbReference>
<dbReference type="InterPro" id="IPR010982">
    <property type="entry name" value="Lambda_DNA-bd_dom_sf"/>
</dbReference>